<dbReference type="AlphaFoldDB" id="U4L0H9"/>
<dbReference type="Proteomes" id="UP000018144">
    <property type="component" value="Unassembled WGS sequence"/>
</dbReference>
<feature type="transmembrane region" description="Helical" evidence="1">
    <location>
        <begin position="17"/>
        <end position="38"/>
    </location>
</feature>
<reference evidence="2 3" key="1">
    <citation type="journal article" date="2013" name="PLoS Genet.">
        <title>The genome and development-dependent transcriptomes of Pyronema confluens: a window into fungal evolution.</title>
        <authorList>
            <person name="Traeger S."/>
            <person name="Altegoer F."/>
            <person name="Freitag M."/>
            <person name="Gabaldon T."/>
            <person name="Kempken F."/>
            <person name="Kumar A."/>
            <person name="Marcet-Houben M."/>
            <person name="Poggeler S."/>
            <person name="Stajich J.E."/>
            <person name="Nowrousian M."/>
        </authorList>
    </citation>
    <scope>NUCLEOTIDE SEQUENCE [LARGE SCALE GENOMIC DNA]</scope>
    <source>
        <strain evidence="3">CBS 100304</strain>
        <tissue evidence="2">Vegetative mycelium</tissue>
    </source>
</reference>
<accession>U4L0H9</accession>
<protein>
    <submittedName>
        <fullName evidence="2">Uncharacterized protein</fullName>
    </submittedName>
</protein>
<gene>
    <name evidence="2" type="ORF">PCON_05116</name>
</gene>
<dbReference type="EMBL" id="HF935259">
    <property type="protein sequence ID" value="CCX05529.1"/>
    <property type="molecule type" value="Genomic_DNA"/>
</dbReference>
<keyword evidence="1" id="KW-0812">Transmembrane</keyword>
<name>U4L0H9_PYROM</name>
<evidence type="ECO:0000256" key="1">
    <source>
        <dbReference type="SAM" id="Phobius"/>
    </source>
</evidence>
<keyword evidence="1" id="KW-1133">Transmembrane helix</keyword>
<organism evidence="2 3">
    <name type="scientific">Pyronema omphalodes (strain CBS 100304)</name>
    <name type="common">Pyronema confluens</name>
    <dbReference type="NCBI Taxonomy" id="1076935"/>
    <lineage>
        <taxon>Eukaryota</taxon>
        <taxon>Fungi</taxon>
        <taxon>Dikarya</taxon>
        <taxon>Ascomycota</taxon>
        <taxon>Pezizomycotina</taxon>
        <taxon>Pezizomycetes</taxon>
        <taxon>Pezizales</taxon>
        <taxon>Pyronemataceae</taxon>
        <taxon>Pyronema</taxon>
    </lineage>
</organism>
<evidence type="ECO:0000313" key="3">
    <source>
        <dbReference type="Proteomes" id="UP000018144"/>
    </source>
</evidence>
<evidence type="ECO:0000313" key="2">
    <source>
        <dbReference type="EMBL" id="CCX05529.1"/>
    </source>
</evidence>
<keyword evidence="1" id="KW-0472">Membrane</keyword>
<proteinExistence type="predicted"/>
<sequence>MGFHCRNFPLSRFRTSRAWFCSFCFCICVLTEFLDLFFCPVKDIRVSFGTFRYVQSLVHALSAFCVGVKAGYL</sequence>
<keyword evidence="3" id="KW-1185">Reference proteome</keyword>